<protein>
    <submittedName>
        <fullName evidence="2">Uncharacterized protein</fullName>
    </submittedName>
</protein>
<feature type="compositionally biased region" description="Polar residues" evidence="1">
    <location>
        <begin position="274"/>
        <end position="291"/>
    </location>
</feature>
<proteinExistence type="predicted"/>
<evidence type="ECO:0000313" key="2">
    <source>
        <dbReference type="EMBL" id="GGU62515.1"/>
    </source>
</evidence>
<reference evidence="2" key="1">
    <citation type="journal article" date="2014" name="Int. J. Syst. Evol. Microbiol.">
        <title>Complete genome sequence of Corynebacterium casei LMG S-19264T (=DSM 44701T), isolated from a smear-ripened cheese.</title>
        <authorList>
            <consortium name="US DOE Joint Genome Institute (JGI-PGF)"/>
            <person name="Walter F."/>
            <person name="Albersmeier A."/>
            <person name="Kalinowski J."/>
            <person name="Ruckert C."/>
        </authorList>
    </citation>
    <scope>NUCLEOTIDE SEQUENCE</scope>
    <source>
        <strain evidence="2">JCM 4391</strain>
    </source>
</reference>
<dbReference type="RefSeq" id="WP_189554340.1">
    <property type="nucleotide sequence ID" value="NZ_BMTP01000020.1"/>
</dbReference>
<evidence type="ECO:0000256" key="1">
    <source>
        <dbReference type="SAM" id="MobiDB-lite"/>
    </source>
</evidence>
<organism evidence="2 3">
    <name type="scientific">Streptomyces lavendofoliae</name>
    <dbReference type="NCBI Taxonomy" id="67314"/>
    <lineage>
        <taxon>Bacteria</taxon>
        <taxon>Bacillati</taxon>
        <taxon>Actinomycetota</taxon>
        <taxon>Actinomycetes</taxon>
        <taxon>Kitasatosporales</taxon>
        <taxon>Streptomycetaceae</taxon>
        <taxon>Streptomyces</taxon>
    </lineage>
</organism>
<name>A0A918I4I0_9ACTN</name>
<dbReference type="Proteomes" id="UP000636661">
    <property type="component" value="Unassembled WGS sequence"/>
</dbReference>
<feature type="region of interest" description="Disordered" evidence="1">
    <location>
        <begin position="186"/>
        <end position="298"/>
    </location>
</feature>
<comment type="caution">
    <text evidence="2">The sequence shown here is derived from an EMBL/GenBank/DDBJ whole genome shotgun (WGS) entry which is preliminary data.</text>
</comment>
<sequence>MSEESPLEEFEFQGDITDYWTYTQLRDRLLFMPVSDPALRMYQIARSMIVEPKKNLPGQGLRRLTIDQMCFLLTRDTGKPVSHSLMYQILGELKGADLMVPLDTKQDLGSSQLKGKEKAARGILRGYLVKDLPPVPYTGWRNAWDKLNHYRPDWRENPPQPPVHVVTTVVDDNGRPLARVTQIAQFQDSGTEQKPPDPDQDQFQDSGTPFQDPGTAVQDSGTDSPPTSENAPPKQGSPTTLSKKSDGPTGRSPGERRRPTTGSREPSECGSAASGKNSPPSRSVDTSSKSTPAPARLTAEERKVRAAILELLPADFREALGPVVPTNVGRAMLDALGAGTPRERTLQELVEYRFLPRWRGYWATRFYAGELTPDLGGGRRKRPFGPLTQMLADIAECGNLWCEDRHDFVTGTACTQCEMRKTDQRADRQPAPEAPGVSEPAATVPKQAVAPMQCCDRCDRGFRSHAPGLCGDCQLESATV</sequence>
<gene>
    <name evidence="2" type="ORF">GCM10010274_59140</name>
</gene>
<evidence type="ECO:0000313" key="3">
    <source>
        <dbReference type="Proteomes" id="UP000636661"/>
    </source>
</evidence>
<feature type="compositionally biased region" description="Polar residues" evidence="1">
    <location>
        <begin position="217"/>
        <end position="242"/>
    </location>
</feature>
<dbReference type="AlphaFoldDB" id="A0A918I4I0"/>
<reference evidence="2" key="2">
    <citation type="submission" date="2020-09" db="EMBL/GenBank/DDBJ databases">
        <authorList>
            <person name="Sun Q."/>
            <person name="Ohkuma M."/>
        </authorList>
    </citation>
    <scope>NUCLEOTIDE SEQUENCE</scope>
    <source>
        <strain evidence="2">JCM 4391</strain>
    </source>
</reference>
<keyword evidence="3" id="KW-1185">Reference proteome</keyword>
<accession>A0A918I4I0</accession>
<dbReference type="EMBL" id="BMTP01000020">
    <property type="protein sequence ID" value="GGU62515.1"/>
    <property type="molecule type" value="Genomic_DNA"/>
</dbReference>
<feature type="region of interest" description="Disordered" evidence="1">
    <location>
        <begin position="423"/>
        <end position="442"/>
    </location>
</feature>